<dbReference type="EMBL" id="CAJOBG010072116">
    <property type="protein sequence ID" value="CAF4598435.1"/>
    <property type="molecule type" value="Genomic_DNA"/>
</dbReference>
<proteinExistence type="predicted"/>
<name>A0A821BYU1_9BILA</name>
<protein>
    <submittedName>
        <fullName evidence="2">Uncharacterized protein</fullName>
    </submittedName>
</protein>
<comment type="caution">
    <text evidence="2">The sequence shown here is derived from an EMBL/GenBank/DDBJ whole genome shotgun (WGS) entry which is preliminary data.</text>
</comment>
<reference evidence="2" key="1">
    <citation type="submission" date="2021-02" db="EMBL/GenBank/DDBJ databases">
        <authorList>
            <person name="Nowell W R."/>
        </authorList>
    </citation>
    <scope>NUCLEOTIDE SEQUENCE</scope>
</reference>
<keyword evidence="1" id="KW-0732">Signal</keyword>
<evidence type="ECO:0000313" key="2">
    <source>
        <dbReference type="EMBL" id="CAF4598435.1"/>
    </source>
</evidence>
<accession>A0A821BYU1</accession>
<feature type="non-terminal residue" evidence="2">
    <location>
        <position position="1"/>
    </location>
</feature>
<evidence type="ECO:0000256" key="1">
    <source>
        <dbReference type="SAM" id="SignalP"/>
    </source>
</evidence>
<evidence type="ECO:0000313" key="3">
    <source>
        <dbReference type="Proteomes" id="UP000663866"/>
    </source>
</evidence>
<organism evidence="2 3">
    <name type="scientific">Rotaria magnacalcarata</name>
    <dbReference type="NCBI Taxonomy" id="392030"/>
    <lineage>
        <taxon>Eukaryota</taxon>
        <taxon>Metazoa</taxon>
        <taxon>Spiralia</taxon>
        <taxon>Gnathifera</taxon>
        <taxon>Rotifera</taxon>
        <taxon>Eurotatoria</taxon>
        <taxon>Bdelloidea</taxon>
        <taxon>Philodinida</taxon>
        <taxon>Philodinidae</taxon>
        <taxon>Rotaria</taxon>
    </lineage>
</organism>
<sequence>MQIIILILIINFTINSIIKNSFSSSTNCSCHIFLHPTQDPTTQCLELHFGLNETISNVFCPILRNDQEYYEWVVIQNRRT</sequence>
<feature type="signal peptide" evidence="1">
    <location>
        <begin position="1"/>
        <end position="23"/>
    </location>
</feature>
<keyword evidence="3" id="KW-1185">Reference proteome</keyword>
<gene>
    <name evidence="2" type="ORF">OVN521_LOCUS45069</name>
</gene>
<dbReference type="Proteomes" id="UP000663866">
    <property type="component" value="Unassembled WGS sequence"/>
</dbReference>
<dbReference type="AlphaFoldDB" id="A0A821BYU1"/>
<feature type="chain" id="PRO_5032870017" evidence="1">
    <location>
        <begin position="24"/>
        <end position="80"/>
    </location>
</feature>